<comment type="caution">
    <text evidence="1">The sequence shown here is derived from an EMBL/GenBank/DDBJ whole genome shotgun (WGS) entry which is preliminary data.</text>
</comment>
<dbReference type="AlphaFoldDB" id="A0A1G1WB45"/>
<dbReference type="Proteomes" id="UP000177103">
    <property type="component" value="Unassembled WGS sequence"/>
</dbReference>
<organism evidence="1 2">
    <name type="scientific">Candidatus Woykebacteria bacterium RBG_13_40_7b</name>
    <dbReference type="NCBI Taxonomy" id="1802594"/>
    <lineage>
        <taxon>Bacteria</taxon>
        <taxon>Candidatus Woykeibacteriota</taxon>
    </lineage>
</organism>
<evidence type="ECO:0000313" key="1">
    <source>
        <dbReference type="EMBL" id="OGY24537.1"/>
    </source>
</evidence>
<dbReference type="EMBL" id="MHCQ01000022">
    <property type="protein sequence ID" value="OGY24537.1"/>
    <property type="molecule type" value="Genomic_DNA"/>
</dbReference>
<evidence type="ECO:0000313" key="2">
    <source>
        <dbReference type="Proteomes" id="UP000177103"/>
    </source>
</evidence>
<reference evidence="1 2" key="1">
    <citation type="journal article" date="2016" name="Nat. Commun.">
        <title>Thousands of microbial genomes shed light on interconnected biogeochemical processes in an aquifer system.</title>
        <authorList>
            <person name="Anantharaman K."/>
            <person name="Brown C.T."/>
            <person name="Hug L.A."/>
            <person name="Sharon I."/>
            <person name="Castelle C.J."/>
            <person name="Probst A.J."/>
            <person name="Thomas B.C."/>
            <person name="Singh A."/>
            <person name="Wilkins M.J."/>
            <person name="Karaoz U."/>
            <person name="Brodie E.L."/>
            <person name="Williams K.H."/>
            <person name="Hubbard S.S."/>
            <person name="Banfield J.F."/>
        </authorList>
    </citation>
    <scope>NUCLEOTIDE SEQUENCE [LARGE SCALE GENOMIC DNA]</scope>
</reference>
<protein>
    <submittedName>
        <fullName evidence="1">Uncharacterized protein</fullName>
    </submittedName>
</protein>
<name>A0A1G1WB45_9BACT</name>
<gene>
    <name evidence="1" type="ORF">A2Y57_03285</name>
</gene>
<sequence>MKIHYRQFIKIDDILMEIKELDLDTDEKKSCLELIDDIFYHKMLEKILSELKNEEDKIVFLRKAVSEPVEEAVEFLREKVASFEEKVSGDLNGLRGEIIEDLRALRRI</sequence>
<proteinExistence type="predicted"/>
<accession>A0A1G1WB45</accession>